<feature type="transmembrane region" description="Helical" evidence="1">
    <location>
        <begin position="118"/>
        <end position="140"/>
    </location>
</feature>
<dbReference type="RefSeq" id="WP_187247068.1">
    <property type="nucleotide sequence ID" value="NZ_BAAAOK010000036.1"/>
</dbReference>
<feature type="transmembrane region" description="Helical" evidence="1">
    <location>
        <begin position="309"/>
        <end position="329"/>
    </location>
</feature>
<name>A0ABR7LZ34_9ACTN</name>
<feature type="transmembrane region" description="Helical" evidence="1">
    <location>
        <begin position="350"/>
        <end position="377"/>
    </location>
</feature>
<feature type="transmembrane region" description="Helical" evidence="1">
    <location>
        <begin position="152"/>
        <end position="175"/>
    </location>
</feature>
<feature type="transmembrane region" description="Helical" evidence="1">
    <location>
        <begin position="453"/>
        <end position="474"/>
    </location>
</feature>
<feature type="transmembrane region" description="Helical" evidence="1">
    <location>
        <begin position="383"/>
        <end position="401"/>
    </location>
</feature>
<evidence type="ECO:0000313" key="3">
    <source>
        <dbReference type="Proteomes" id="UP000805614"/>
    </source>
</evidence>
<feature type="transmembrane region" description="Helical" evidence="1">
    <location>
        <begin position="43"/>
        <end position="62"/>
    </location>
</feature>
<evidence type="ECO:0008006" key="4">
    <source>
        <dbReference type="Google" id="ProtNLM"/>
    </source>
</evidence>
<accession>A0ABR7LZ34</accession>
<protein>
    <recommendedName>
        <fullName evidence="4">ABC-2 type transport system permease protein</fullName>
    </recommendedName>
</protein>
<organism evidence="2 3">
    <name type="scientific">Actinomadura alba</name>
    <dbReference type="NCBI Taxonomy" id="406431"/>
    <lineage>
        <taxon>Bacteria</taxon>
        <taxon>Bacillati</taxon>
        <taxon>Actinomycetota</taxon>
        <taxon>Actinomycetes</taxon>
        <taxon>Streptosporangiales</taxon>
        <taxon>Thermomonosporaceae</taxon>
        <taxon>Actinomadura</taxon>
    </lineage>
</organism>
<feature type="transmembrane region" description="Helical" evidence="1">
    <location>
        <begin position="413"/>
        <end position="433"/>
    </location>
</feature>
<evidence type="ECO:0000313" key="2">
    <source>
        <dbReference type="EMBL" id="MBC6470021.1"/>
    </source>
</evidence>
<comment type="caution">
    <text evidence="2">The sequence shown here is derived from an EMBL/GenBank/DDBJ whole genome shotgun (WGS) entry which is preliminary data.</text>
</comment>
<gene>
    <name evidence="2" type="ORF">HKK74_31705</name>
</gene>
<keyword evidence="1" id="KW-1133">Transmembrane helix</keyword>
<feature type="transmembrane region" description="Helical" evidence="1">
    <location>
        <begin position="90"/>
        <end position="112"/>
    </location>
</feature>
<reference evidence="2 3" key="1">
    <citation type="submission" date="2020-06" db="EMBL/GenBank/DDBJ databases">
        <title>Actinomadura xiongansis sp. nov., isolated from soil of Baiyangdian.</title>
        <authorList>
            <person name="Zhang X."/>
        </authorList>
    </citation>
    <scope>NUCLEOTIDE SEQUENCE [LARGE SCALE GENOMIC DNA]</scope>
    <source>
        <strain evidence="2 3">HBUM206468</strain>
    </source>
</reference>
<evidence type="ECO:0000256" key="1">
    <source>
        <dbReference type="SAM" id="Phobius"/>
    </source>
</evidence>
<dbReference type="Pfam" id="PF19814">
    <property type="entry name" value="DUF6297"/>
    <property type="match status" value="1"/>
</dbReference>
<dbReference type="EMBL" id="JABVEC010000035">
    <property type="protein sequence ID" value="MBC6470021.1"/>
    <property type="molecule type" value="Genomic_DNA"/>
</dbReference>
<keyword evidence="3" id="KW-1185">Reference proteome</keyword>
<feature type="transmembrane region" description="Helical" evidence="1">
    <location>
        <begin position="181"/>
        <end position="204"/>
    </location>
</feature>
<sequence length="479" mass="48435">MKTWSDRYSAVVGAAVAVALLVPASSAVVTSLAQQVDPSRMGAGIALVALAFAGYLALARAFGPVATSAADAAWLLLSPLPRRGVLRRTVGILLAISLLGGLALAVGLLSALGVRDQLTLRLLTAVVLGVSATIGGMAMAVLAQASQAWDSWLLGTIIFVMALAVLAAVLGSGLWRPLPAAVAGVPASVGSAIAVVSAIAAAVLARRAWAALERVPAHRVLAASTRTGQVATATVLLDPSALTWIAEDEHWRGRGLRSRPWPPRLHGPLVLAWPDWRRLARRPGRSALLLASATLPALAARAGGGLTTFALVLIAAGTLAAAAACTTAARRDGDDPSLARLSGVGTRPALAARTLLPALAGGGWLGVALAGLVAAGALSEGPWWLFGPAAAPALAAGALRMARRRPIDHSMPIIPILGGAVPMGPVVWALTGADVAALGCAPVLMALSTQPPALGPYLVAQALAGTGVAAVFLLRRRVR</sequence>
<dbReference type="InterPro" id="IPR046264">
    <property type="entry name" value="DUF6297"/>
</dbReference>
<dbReference type="Proteomes" id="UP000805614">
    <property type="component" value="Unassembled WGS sequence"/>
</dbReference>
<keyword evidence="1" id="KW-0472">Membrane</keyword>
<keyword evidence="1" id="KW-0812">Transmembrane</keyword>
<proteinExistence type="predicted"/>